<feature type="region of interest" description="Disordered" evidence="1">
    <location>
        <begin position="117"/>
        <end position="154"/>
    </location>
</feature>
<gene>
    <name evidence="2" type="ORF">Tci_865363</name>
</gene>
<comment type="caution">
    <text evidence="2">The sequence shown here is derived from an EMBL/GenBank/DDBJ whole genome shotgun (WGS) entry which is preliminary data.</text>
</comment>
<sequence length="154" mass="17798">APSGSEKLNRSSYRTPHWLQWRNHMANETNTAADKNRGRGAFYLYMDEFCDSKITTFVQGDHRKAKSKEDSSSPINSPRNAKISRHGRNTHSPEQQDNPTWMYNGLRNESIAFQYHSGSRRKNQSGHSSRISRRNNFNRLHSNSGRTEGIVRFT</sequence>
<organism evidence="2">
    <name type="scientific">Tanacetum cinerariifolium</name>
    <name type="common">Dalmatian daisy</name>
    <name type="synonym">Chrysanthemum cinerariifolium</name>
    <dbReference type="NCBI Taxonomy" id="118510"/>
    <lineage>
        <taxon>Eukaryota</taxon>
        <taxon>Viridiplantae</taxon>
        <taxon>Streptophyta</taxon>
        <taxon>Embryophyta</taxon>
        <taxon>Tracheophyta</taxon>
        <taxon>Spermatophyta</taxon>
        <taxon>Magnoliopsida</taxon>
        <taxon>eudicotyledons</taxon>
        <taxon>Gunneridae</taxon>
        <taxon>Pentapetalae</taxon>
        <taxon>asterids</taxon>
        <taxon>campanulids</taxon>
        <taxon>Asterales</taxon>
        <taxon>Asteraceae</taxon>
        <taxon>Asteroideae</taxon>
        <taxon>Anthemideae</taxon>
        <taxon>Anthemidinae</taxon>
        <taxon>Tanacetum</taxon>
    </lineage>
</organism>
<reference evidence="2" key="1">
    <citation type="journal article" date="2019" name="Sci. Rep.">
        <title>Draft genome of Tanacetum cinerariifolium, the natural source of mosquito coil.</title>
        <authorList>
            <person name="Yamashiro T."/>
            <person name="Shiraishi A."/>
            <person name="Satake H."/>
            <person name="Nakayama K."/>
        </authorList>
    </citation>
    <scope>NUCLEOTIDE SEQUENCE</scope>
</reference>
<feature type="compositionally biased region" description="Polar residues" evidence="1">
    <location>
        <begin position="90"/>
        <end position="101"/>
    </location>
</feature>
<evidence type="ECO:0000256" key="1">
    <source>
        <dbReference type="SAM" id="MobiDB-lite"/>
    </source>
</evidence>
<evidence type="ECO:0000313" key="2">
    <source>
        <dbReference type="EMBL" id="GFC93393.1"/>
    </source>
</evidence>
<protein>
    <submittedName>
        <fullName evidence="2">Uncharacterized protein</fullName>
    </submittedName>
</protein>
<dbReference type="EMBL" id="BKCJ011142975">
    <property type="protein sequence ID" value="GFC93393.1"/>
    <property type="molecule type" value="Genomic_DNA"/>
</dbReference>
<proteinExistence type="predicted"/>
<feature type="non-terminal residue" evidence="2">
    <location>
        <position position="1"/>
    </location>
</feature>
<dbReference type="AlphaFoldDB" id="A0A699S821"/>
<name>A0A699S821_TANCI</name>
<feature type="region of interest" description="Disordered" evidence="1">
    <location>
        <begin position="60"/>
        <end position="103"/>
    </location>
</feature>
<accession>A0A699S821</accession>